<sequence>MEFWSLFMMASVPVAEIMLVGTLGAFLASGYANILSADARKHISKILFAVFGPALVFASLAKTVTLEEIISWWFMPVNIGITFLIGGILGWIVVKILRPEKYLEKIIIASCSAGNLGNLPLIIIPAICNEEGNPFGEPSTCNSNGLSYVSFSMALGGIFIWTHTYDLMHKSAQLYDKIQNESRLSKTIDEKSEESGNAHFNIRETEASCSDQDALLSPSSKPVQKDAEQPMIVPFLSRRKMRSCMSNNWERFKEITGGTIHQIAEELLTPPMIAAIFGFFVGTIPQLKFLIIGDDAPLRVLQSSITLLGDATLPCVTLLLGANLTRGIRKSVLKPLAILAIITVRYVILPLFGIGIITTAAKLGFLPKSPLYHYVLLIQFALPPAMSIGTMAELFDVGQEECSVIFLWTYLTAALAFTIWSTIFMWILT</sequence>
<comment type="function">
    <text evidence="7">Involved in cellular auxin homeostasis by regulating auxin metabolism. Regulates intracellular auxin accumulation at the endoplasmic reticulum and thus auxin availability for nuclear auxin signaling.</text>
</comment>
<name>A0A6P5ELG1_ANACO</name>
<feature type="transmembrane region" description="Helical" evidence="9">
    <location>
        <begin position="336"/>
        <end position="359"/>
    </location>
</feature>
<evidence type="ECO:0000256" key="1">
    <source>
        <dbReference type="ARBA" id="ARBA00004477"/>
    </source>
</evidence>
<comment type="subcellular location">
    <subcellularLocation>
        <location evidence="1">Endoplasmic reticulum membrane</location>
        <topology evidence="1">Multi-pass membrane protein</topology>
    </subcellularLocation>
</comment>
<feature type="transmembrane region" description="Helical" evidence="9">
    <location>
        <begin position="304"/>
        <end position="324"/>
    </location>
</feature>
<dbReference type="GO" id="GO:0005789">
    <property type="term" value="C:endoplasmic reticulum membrane"/>
    <property type="evidence" value="ECO:0007669"/>
    <property type="project" value="UniProtKB-SubCell"/>
</dbReference>
<evidence type="ECO:0000256" key="9">
    <source>
        <dbReference type="SAM" id="Phobius"/>
    </source>
</evidence>
<evidence type="ECO:0000256" key="5">
    <source>
        <dbReference type="ARBA" id="ARBA00023136"/>
    </source>
</evidence>
<keyword evidence="10" id="KW-1185">Reference proteome</keyword>
<accession>A0A6P5ELG1</accession>
<keyword evidence="2" id="KW-0813">Transport</keyword>
<evidence type="ECO:0000256" key="6">
    <source>
        <dbReference type="ARBA" id="ARBA00023294"/>
    </source>
</evidence>
<evidence type="ECO:0000256" key="8">
    <source>
        <dbReference type="ARBA" id="ARBA00025752"/>
    </source>
</evidence>
<keyword evidence="4 9" id="KW-1133">Transmembrane helix</keyword>
<dbReference type="OrthoDB" id="191139at2759"/>
<evidence type="ECO:0000313" key="10">
    <source>
        <dbReference type="Proteomes" id="UP000515123"/>
    </source>
</evidence>
<dbReference type="AlphaFoldDB" id="A0A6P5ELG1"/>
<feature type="transmembrane region" description="Helical" evidence="9">
    <location>
        <begin position="371"/>
        <end position="392"/>
    </location>
</feature>
<evidence type="ECO:0000256" key="7">
    <source>
        <dbReference type="ARBA" id="ARBA00025100"/>
    </source>
</evidence>
<feature type="transmembrane region" description="Helical" evidence="9">
    <location>
        <begin position="106"/>
        <end position="127"/>
    </location>
</feature>
<dbReference type="PANTHER" id="PTHR31651:SF3">
    <property type="entry name" value="PROTEIN PIN-LIKES 7"/>
    <property type="match status" value="1"/>
</dbReference>
<keyword evidence="6" id="KW-0927">Auxin signaling pathway</keyword>
<dbReference type="GeneID" id="109707444"/>
<feature type="transmembrane region" description="Helical" evidence="9">
    <location>
        <begin position="404"/>
        <end position="428"/>
    </location>
</feature>
<dbReference type="Proteomes" id="UP000515123">
    <property type="component" value="Linkage group 3"/>
</dbReference>
<keyword evidence="5 9" id="KW-0472">Membrane</keyword>
<feature type="transmembrane region" description="Helical" evidence="9">
    <location>
        <begin position="46"/>
        <end position="64"/>
    </location>
</feature>
<proteinExistence type="inferred from homology"/>
<dbReference type="Pfam" id="PF03547">
    <property type="entry name" value="Mem_trans"/>
    <property type="match status" value="1"/>
</dbReference>
<evidence type="ECO:0000313" key="11">
    <source>
        <dbReference type="RefSeq" id="XP_020084287.1"/>
    </source>
</evidence>
<keyword evidence="3 9" id="KW-0812">Transmembrane</keyword>
<dbReference type="GO" id="GO:0080162">
    <property type="term" value="P:endoplasmic reticulum to cytosol auxin transport"/>
    <property type="evidence" value="ECO:0007669"/>
    <property type="project" value="InterPro"/>
</dbReference>
<gene>
    <name evidence="11" type="primary">LOC109707444</name>
</gene>
<protein>
    <submittedName>
        <fullName evidence="11">Protein PIN-LIKES 7-like isoform X1</fullName>
    </submittedName>
</protein>
<evidence type="ECO:0000256" key="4">
    <source>
        <dbReference type="ARBA" id="ARBA00022989"/>
    </source>
</evidence>
<feature type="transmembrane region" description="Helical" evidence="9">
    <location>
        <begin position="6"/>
        <end position="34"/>
    </location>
</feature>
<dbReference type="InterPro" id="IPR004776">
    <property type="entry name" value="Mem_transp_PIN-like"/>
</dbReference>
<comment type="similarity">
    <text evidence="8">Belongs to the auxin efflux carrier (TC 2.A.69.2) family.</text>
</comment>
<feature type="transmembrane region" description="Helical" evidence="9">
    <location>
        <begin position="272"/>
        <end position="292"/>
    </location>
</feature>
<dbReference type="RefSeq" id="XP_020084287.1">
    <property type="nucleotide sequence ID" value="XM_020228698.1"/>
</dbReference>
<reference evidence="11" key="2">
    <citation type="submission" date="2025-08" db="UniProtKB">
        <authorList>
            <consortium name="RefSeq"/>
        </authorList>
    </citation>
    <scope>IDENTIFICATION</scope>
    <source>
        <tissue evidence="11">Leaf</tissue>
    </source>
</reference>
<dbReference type="GO" id="GO:0009734">
    <property type="term" value="P:auxin-activated signaling pathway"/>
    <property type="evidence" value="ECO:0007669"/>
    <property type="project" value="UniProtKB-KW"/>
</dbReference>
<feature type="transmembrane region" description="Helical" evidence="9">
    <location>
        <begin position="147"/>
        <end position="168"/>
    </location>
</feature>
<dbReference type="PANTHER" id="PTHR31651">
    <property type="match status" value="1"/>
</dbReference>
<dbReference type="InterPro" id="IPR045033">
    <property type="entry name" value="PILS1/3/4/5/7"/>
</dbReference>
<evidence type="ECO:0000256" key="3">
    <source>
        <dbReference type="ARBA" id="ARBA00022692"/>
    </source>
</evidence>
<feature type="transmembrane region" description="Helical" evidence="9">
    <location>
        <begin position="70"/>
        <end position="94"/>
    </location>
</feature>
<reference evidence="10" key="1">
    <citation type="journal article" date="2015" name="Nat. Genet.">
        <title>The pineapple genome and the evolution of CAM photosynthesis.</title>
        <authorList>
            <person name="Ming R."/>
            <person name="VanBuren R."/>
            <person name="Wai C.M."/>
            <person name="Tang H."/>
            <person name="Schatz M.C."/>
            <person name="Bowers J.E."/>
            <person name="Lyons E."/>
            <person name="Wang M.L."/>
            <person name="Chen J."/>
            <person name="Biggers E."/>
            <person name="Zhang J."/>
            <person name="Huang L."/>
            <person name="Zhang L."/>
            <person name="Miao W."/>
            <person name="Zhang J."/>
            <person name="Ye Z."/>
            <person name="Miao C."/>
            <person name="Lin Z."/>
            <person name="Wang H."/>
            <person name="Zhou H."/>
            <person name="Yim W.C."/>
            <person name="Priest H.D."/>
            <person name="Zheng C."/>
            <person name="Woodhouse M."/>
            <person name="Edger P.P."/>
            <person name="Guyot R."/>
            <person name="Guo H.B."/>
            <person name="Guo H."/>
            <person name="Zheng G."/>
            <person name="Singh R."/>
            <person name="Sharma A."/>
            <person name="Min X."/>
            <person name="Zheng Y."/>
            <person name="Lee H."/>
            <person name="Gurtowski J."/>
            <person name="Sedlazeck F.J."/>
            <person name="Harkess A."/>
            <person name="McKain M.R."/>
            <person name="Liao Z."/>
            <person name="Fang J."/>
            <person name="Liu J."/>
            <person name="Zhang X."/>
            <person name="Zhang Q."/>
            <person name="Hu W."/>
            <person name="Qin Y."/>
            <person name="Wang K."/>
            <person name="Chen L.Y."/>
            <person name="Shirley N."/>
            <person name="Lin Y.R."/>
            <person name="Liu L.Y."/>
            <person name="Hernandez A.G."/>
            <person name="Wright C.L."/>
            <person name="Bulone V."/>
            <person name="Tuskan G.A."/>
            <person name="Heath K."/>
            <person name="Zee F."/>
            <person name="Moore P.H."/>
            <person name="Sunkar R."/>
            <person name="Leebens-Mack J.H."/>
            <person name="Mockler T."/>
            <person name="Bennetzen J.L."/>
            <person name="Freeling M."/>
            <person name="Sankoff D."/>
            <person name="Paterson A.H."/>
            <person name="Zhu X."/>
            <person name="Yang X."/>
            <person name="Smith J.A."/>
            <person name="Cushman J.C."/>
            <person name="Paull R.E."/>
            <person name="Yu Q."/>
        </authorList>
    </citation>
    <scope>NUCLEOTIDE SEQUENCE [LARGE SCALE GENOMIC DNA]</scope>
    <source>
        <strain evidence="10">cv. F153</strain>
    </source>
</reference>
<evidence type="ECO:0000256" key="2">
    <source>
        <dbReference type="ARBA" id="ARBA00022448"/>
    </source>
</evidence>
<organism evidence="10 11">
    <name type="scientific">Ananas comosus</name>
    <name type="common">Pineapple</name>
    <name type="synonym">Ananas ananas</name>
    <dbReference type="NCBI Taxonomy" id="4615"/>
    <lineage>
        <taxon>Eukaryota</taxon>
        <taxon>Viridiplantae</taxon>
        <taxon>Streptophyta</taxon>
        <taxon>Embryophyta</taxon>
        <taxon>Tracheophyta</taxon>
        <taxon>Spermatophyta</taxon>
        <taxon>Magnoliopsida</taxon>
        <taxon>Liliopsida</taxon>
        <taxon>Poales</taxon>
        <taxon>Bromeliaceae</taxon>
        <taxon>Bromelioideae</taxon>
        <taxon>Ananas</taxon>
    </lineage>
</organism>